<dbReference type="GO" id="GO:0005634">
    <property type="term" value="C:nucleus"/>
    <property type="evidence" value="ECO:0007669"/>
    <property type="project" value="TreeGrafter"/>
</dbReference>
<dbReference type="InterPro" id="IPR039400">
    <property type="entry name" value="RagC/D"/>
</dbReference>
<evidence type="ECO:0000256" key="4">
    <source>
        <dbReference type="ARBA" id="ARBA00022801"/>
    </source>
</evidence>
<keyword evidence="5 8" id="KW-0342">GTP-binding</keyword>
<reference evidence="9 10" key="1">
    <citation type="journal article" date="2019" name="Front. Genet.">
        <title>Whole-Genome Sequencing of the Opportunistic Yeast Pathogen Candida inconspicua Uncovers Its Hybrid Origin.</title>
        <authorList>
            <person name="Mixao V."/>
            <person name="Hansen A.P."/>
            <person name="Saus E."/>
            <person name="Boekhout T."/>
            <person name="Lass-Florl C."/>
            <person name="Gabaldon T."/>
        </authorList>
    </citation>
    <scope>NUCLEOTIDE SEQUENCE [LARGE SCALE GENOMIC DNA]</scope>
    <source>
        <strain evidence="9 10">CBS 180</strain>
    </source>
</reference>
<accession>A0A4T0X3N6</accession>
<evidence type="ECO:0000313" key="9">
    <source>
        <dbReference type="EMBL" id="TID30001.1"/>
    </source>
</evidence>
<dbReference type="Proteomes" id="UP000307173">
    <property type="component" value="Unassembled WGS sequence"/>
</dbReference>
<keyword evidence="3 8" id="KW-0547">Nucleotide-binding</keyword>
<sequence>MDSSALSNHGFELDSNATVLLMGLRRSGKSSICKVVFHNTQPLDTLYLESTTKPTTENFKSLIDMAVIELPGQLNLFEPALYDYEKLFTSIGALVYVIDSQDEYLSALQNLAVIIKYAVSVNPKIHIEVLIHKIDGLSEDFRLDTQRDIMQRVGDDLLDYGLEGVQISFYLTSIFDHSIYEAFSRIVQKLIYELPALENLLDLLMQYSNFDKVFLFDINSKIYVATDSSPVDIQNYEVCAEFIDVSIDLDGLYDSYHVTESESSQVHSRNSIADIYDESQYKKLQSSDNVIDSNDVSKPVRCISRLENGQMLYLHQMIRGLALVAVSRLDDDDETTSLSVIDHNVSIFKKSLEKMWNHAKI</sequence>
<comment type="caution">
    <text evidence="9">The sequence shown here is derived from an EMBL/GenBank/DDBJ whole genome shotgun (WGS) entry which is preliminary data.</text>
</comment>
<comment type="similarity">
    <text evidence="2 8">Belongs to the GTR/RAG GTP-binding protein family.</text>
</comment>
<dbReference type="CDD" id="cd11385">
    <property type="entry name" value="RagC_like"/>
    <property type="match status" value="1"/>
</dbReference>
<keyword evidence="10" id="KW-1185">Reference proteome</keyword>
<evidence type="ECO:0000256" key="1">
    <source>
        <dbReference type="ARBA" id="ARBA00004308"/>
    </source>
</evidence>
<dbReference type="GO" id="GO:0005525">
    <property type="term" value="F:GTP binding"/>
    <property type="evidence" value="ECO:0007669"/>
    <property type="project" value="UniProtKB-UniRule"/>
</dbReference>
<dbReference type="SUPFAM" id="SSF52540">
    <property type="entry name" value="P-loop containing nucleoside triphosphate hydrolases"/>
    <property type="match status" value="1"/>
</dbReference>
<dbReference type="GO" id="GO:1904263">
    <property type="term" value="P:positive regulation of TORC1 signaling"/>
    <property type="evidence" value="ECO:0007669"/>
    <property type="project" value="TreeGrafter"/>
</dbReference>
<dbReference type="OrthoDB" id="26136at2759"/>
<dbReference type="GO" id="GO:0000329">
    <property type="term" value="C:fungal-type vacuole membrane"/>
    <property type="evidence" value="ECO:0007669"/>
    <property type="project" value="TreeGrafter"/>
</dbReference>
<dbReference type="Gene3D" id="3.30.450.190">
    <property type="match status" value="1"/>
</dbReference>
<evidence type="ECO:0000313" key="10">
    <source>
        <dbReference type="Proteomes" id="UP000307173"/>
    </source>
</evidence>
<name>A0A4T0X3N6_9ASCO</name>
<dbReference type="STRING" id="52247.A0A4T0X3N6"/>
<dbReference type="AlphaFoldDB" id="A0A4T0X3N6"/>
<dbReference type="Gene3D" id="3.40.50.300">
    <property type="entry name" value="P-loop containing nucleotide triphosphate hydrolases"/>
    <property type="match status" value="1"/>
</dbReference>
<comment type="function">
    <text evidence="8">GTPase involved in activation of the TORC1 signaling pathway, which promotes growth and represses autophagy in nutrient-rich conditions.</text>
</comment>
<dbReference type="PANTHER" id="PTHR11259">
    <property type="entry name" value="RAS-RELATED GTP BINDING RAG/GTR YEAST"/>
    <property type="match status" value="1"/>
</dbReference>
<dbReference type="PANTHER" id="PTHR11259:SF2">
    <property type="entry name" value="GH16429P"/>
    <property type="match status" value="1"/>
</dbReference>
<evidence type="ECO:0000256" key="8">
    <source>
        <dbReference type="RuleBase" id="RU367014"/>
    </source>
</evidence>
<comment type="subcellular location">
    <subcellularLocation>
        <location evidence="1">Endomembrane system</location>
    </subcellularLocation>
</comment>
<dbReference type="GO" id="GO:0010507">
    <property type="term" value="P:negative regulation of autophagy"/>
    <property type="evidence" value="ECO:0007669"/>
    <property type="project" value="TreeGrafter"/>
</dbReference>
<comment type="catalytic activity">
    <reaction evidence="7">
        <text>GTP + H2O = GDP + phosphate + H(+)</text>
        <dbReference type="Rhea" id="RHEA:19669"/>
        <dbReference type="ChEBI" id="CHEBI:15377"/>
        <dbReference type="ChEBI" id="CHEBI:15378"/>
        <dbReference type="ChEBI" id="CHEBI:37565"/>
        <dbReference type="ChEBI" id="CHEBI:43474"/>
        <dbReference type="ChEBI" id="CHEBI:58189"/>
    </reaction>
    <physiologicalReaction direction="left-to-right" evidence="7">
        <dbReference type="Rhea" id="RHEA:19670"/>
    </physiologicalReaction>
</comment>
<dbReference type="GO" id="GO:0012505">
    <property type="term" value="C:endomembrane system"/>
    <property type="evidence" value="ECO:0007669"/>
    <property type="project" value="UniProtKB-SubCell"/>
</dbReference>
<evidence type="ECO:0000256" key="5">
    <source>
        <dbReference type="ARBA" id="ARBA00023134"/>
    </source>
</evidence>
<dbReference type="EMBL" id="SELW01000218">
    <property type="protein sequence ID" value="TID30001.1"/>
    <property type="molecule type" value="Genomic_DNA"/>
</dbReference>
<gene>
    <name evidence="9" type="ORF">CANINC_001370</name>
</gene>
<proteinExistence type="inferred from homology"/>
<dbReference type="GO" id="GO:0009267">
    <property type="term" value="P:cellular response to starvation"/>
    <property type="evidence" value="ECO:0007669"/>
    <property type="project" value="TreeGrafter"/>
</dbReference>
<evidence type="ECO:0000256" key="6">
    <source>
        <dbReference type="ARBA" id="ARBA00023136"/>
    </source>
</evidence>
<dbReference type="Pfam" id="PF04670">
    <property type="entry name" value="Gtr1_RagA"/>
    <property type="match status" value="1"/>
</dbReference>
<comment type="subunit">
    <text evidence="8">Component of the GSE complex.</text>
</comment>
<dbReference type="FunFam" id="3.40.50.300:FF:001086">
    <property type="entry name" value="GTP-binding protein GTR2"/>
    <property type="match status" value="1"/>
</dbReference>
<keyword evidence="4" id="KW-0378">Hydrolase</keyword>
<dbReference type="GO" id="GO:1990131">
    <property type="term" value="C:Gtr1-Gtr2 GTPase complex"/>
    <property type="evidence" value="ECO:0007669"/>
    <property type="project" value="UniProtKB-UniRule"/>
</dbReference>
<evidence type="ECO:0000256" key="7">
    <source>
        <dbReference type="ARBA" id="ARBA00049117"/>
    </source>
</evidence>
<evidence type="ECO:0000256" key="3">
    <source>
        <dbReference type="ARBA" id="ARBA00022741"/>
    </source>
</evidence>
<protein>
    <recommendedName>
        <fullName evidence="8">GTP-binding protein</fullName>
    </recommendedName>
</protein>
<dbReference type="InterPro" id="IPR027417">
    <property type="entry name" value="P-loop_NTPase"/>
</dbReference>
<evidence type="ECO:0000256" key="2">
    <source>
        <dbReference type="ARBA" id="ARBA00007756"/>
    </source>
</evidence>
<dbReference type="InterPro" id="IPR006762">
    <property type="entry name" value="Gtr1_RagA"/>
</dbReference>
<organism evidence="9 10">
    <name type="scientific">Pichia inconspicua</name>
    <dbReference type="NCBI Taxonomy" id="52247"/>
    <lineage>
        <taxon>Eukaryota</taxon>
        <taxon>Fungi</taxon>
        <taxon>Dikarya</taxon>
        <taxon>Ascomycota</taxon>
        <taxon>Saccharomycotina</taxon>
        <taxon>Pichiomycetes</taxon>
        <taxon>Pichiales</taxon>
        <taxon>Pichiaceae</taxon>
        <taxon>Pichia</taxon>
    </lineage>
</organism>
<keyword evidence="6" id="KW-0472">Membrane</keyword>
<dbReference type="GO" id="GO:0003924">
    <property type="term" value="F:GTPase activity"/>
    <property type="evidence" value="ECO:0007669"/>
    <property type="project" value="UniProtKB-UniRule"/>
</dbReference>